<sequence length="243" mass="26389">MKKIYIVGLGPGNEAMMTAAAREAIDKSSVVVGYEVYVDLIRPLLAGKTVATTPMKREVDRCQMALEYALAGETVSMVCSGDAGVYGMAGVMMEVAREHPEVEMEVVCGITAACSAAAVLGAPLIHDFAVISLSDLLTPWEKIEKRLRLAADADFVICLYNPSSKKRSDYLQRACDLVLQHQSPETCCGYVRNIGREGEQATLCTLSELRMAKVDMFTTVIIGNSQTKVINGRLVTPRGYKNV</sequence>
<dbReference type="EMBL" id="JACRSQ010000001">
    <property type="protein sequence ID" value="MBC8542125.1"/>
    <property type="molecule type" value="Genomic_DNA"/>
</dbReference>
<dbReference type="InterPro" id="IPR014776">
    <property type="entry name" value="4pyrrole_Mease_sub2"/>
</dbReference>
<keyword evidence="2" id="KW-0169">Cobalamin biosynthesis</keyword>
<dbReference type="EC" id="2.1.1.131" evidence="7"/>
<organism evidence="7 8">
    <name type="scientific">Bianquea renquensis</name>
    <dbReference type="NCBI Taxonomy" id="2763661"/>
    <lineage>
        <taxon>Bacteria</taxon>
        <taxon>Bacillati</taxon>
        <taxon>Bacillota</taxon>
        <taxon>Clostridia</taxon>
        <taxon>Eubacteriales</taxon>
        <taxon>Bianqueaceae</taxon>
        <taxon>Bianquea</taxon>
    </lineage>
</organism>
<accession>A0A926DN99</accession>
<dbReference type="PANTHER" id="PTHR47036:SF1">
    <property type="entry name" value="COBALT-FACTOR III C(17)-METHYLTRANSFERASE-RELATED"/>
    <property type="match status" value="1"/>
</dbReference>
<dbReference type="RefSeq" id="WP_177717806.1">
    <property type="nucleotide sequence ID" value="NZ_JACRSQ010000001.1"/>
</dbReference>
<dbReference type="InterPro" id="IPR006363">
    <property type="entry name" value="Cbl_synth_CobJ/CibH_dom"/>
</dbReference>
<evidence type="ECO:0000256" key="1">
    <source>
        <dbReference type="ARBA" id="ARBA00004953"/>
    </source>
</evidence>
<dbReference type="GO" id="GO:0009236">
    <property type="term" value="P:cobalamin biosynthetic process"/>
    <property type="evidence" value="ECO:0007669"/>
    <property type="project" value="UniProtKB-KW"/>
</dbReference>
<reference evidence="7" key="1">
    <citation type="submission" date="2020-08" db="EMBL/GenBank/DDBJ databases">
        <title>Genome public.</title>
        <authorList>
            <person name="Liu C."/>
            <person name="Sun Q."/>
        </authorList>
    </citation>
    <scope>NUCLEOTIDE SEQUENCE</scope>
    <source>
        <strain evidence="7">NSJ-32</strain>
    </source>
</reference>
<dbReference type="InterPro" id="IPR014777">
    <property type="entry name" value="4pyrrole_Mease_sub1"/>
</dbReference>
<evidence type="ECO:0000256" key="2">
    <source>
        <dbReference type="ARBA" id="ARBA00022573"/>
    </source>
</evidence>
<dbReference type="AlphaFoldDB" id="A0A926DN99"/>
<protein>
    <submittedName>
        <fullName evidence="7">Precorrin-3B C(17)-methyltransferase</fullName>
        <ecNumber evidence="7">2.1.1.131</ecNumber>
    </submittedName>
</protein>
<dbReference type="GO" id="GO:0030789">
    <property type="term" value="F:precorrin-3B C17-methyltransferase activity"/>
    <property type="evidence" value="ECO:0007669"/>
    <property type="project" value="UniProtKB-EC"/>
</dbReference>
<dbReference type="NCBIfam" id="TIGR01466">
    <property type="entry name" value="cobJ_cbiH"/>
    <property type="match status" value="1"/>
</dbReference>
<evidence type="ECO:0000256" key="4">
    <source>
        <dbReference type="ARBA" id="ARBA00022679"/>
    </source>
</evidence>
<proteinExistence type="predicted"/>
<keyword evidence="8" id="KW-1185">Reference proteome</keyword>
<evidence type="ECO:0000313" key="7">
    <source>
        <dbReference type="EMBL" id="MBC8542125.1"/>
    </source>
</evidence>
<comment type="caution">
    <text evidence="7">The sequence shown here is derived from an EMBL/GenBank/DDBJ whole genome shotgun (WGS) entry which is preliminary data.</text>
</comment>
<dbReference type="Pfam" id="PF00590">
    <property type="entry name" value="TP_methylase"/>
    <property type="match status" value="1"/>
</dbReference>
<gene>
    <name evidence="7" type="primary">cobJ</name>
    <name evidence="7" type="ORF">H8730_00990</name>
</gene>
<dbReference type="Gene3D" id="3.40.1010.10">
    <property type="entry name" value="Cobalt-precorrin-4 Transmethylase, Domain 1"/>
    <property type="match status" value="1"/>
</dbReference>
<dbReference type="CDD" id="cd11646">
    <property type="entry name" value="Precorrin_3B_C17_MT"/>
    <property type="match status" value="1"/>
</dbReference>
<dbReference type="InterPro" id="IPR035996">
    <property type="entry name" value="4pyrrol_Methylase_sf"/>
</dbReference>
<evidence type="ECO:0000313" key="8">
    <source>
        <dbReference type="Proteomes" id="UP000657006"/>
    </source>
</evidence>
<evidence type="ECO:0000256" key="5">
    <source>
        <dbReference type="ARBA" id="ARBA00022691"/>
    </source>
</evidence>
<dbReference type="Proteomes" id="UP000657006">
    <property type="component" value="Unassembled WGS sequence"/>
</dbReference>
<feature type="domain" description="Tetrapyrrole methylase" evidence="6">
    <location>
        <begin position="3"/>
        <end position="209"/>
    </location>
</feature>
<keyword evidence="3 7" id="KW-0489">Methyltransferase</keyword>
<dbReference type="GO" id="GO:0032259">
    <property type="term" value="P:methylation"/>
    <property type="evidence" value="ECO:0007669"/>
    <property type="project" value="UniProtKB-KW"/>
</dbReference>
<keyword evidence="4 7" id="KW-0808">Transferase</keyword>
<evidence type="ECO:0000259" key="6">
    <source>
        <dbReference type="Pfam" id="PF00590"/>
    </source>
</evidence>
<dbReference type="InterPro" id="IPR051810">
    <property type="entry name" value="Precorrin_MeTrfase"/>
</dbReference>
<comment type="pathway">
    <text evidence="1">Cofactor biosynthesis; adenosylcobalamin biosynthesis.</text>
</comment>
<dbReference type="SUPFAM" id="SSF53790">
    <property type="entry name" value="Tetrapyrrole methylase"/>
    <property type="match status" value="1"/>
</dbReference>
<keyword evidence="5" id="KW-0949">S-adenosyl-L-methionine</keyword>
<dbReference type="InterPro" id="IPR000878">
    <property type="entry name" value="4pyrrol_Mease"/>
</dbReference>
<evidence type="ECO:0000256" key="3">
    <source>
        <dbReference type="ARBA" id="ARBA00022603"/>
    </source>
</evidence>
<dbReference type="Gene3D" id="3.30.950.10">
    <property type="entry name" value="Methyltransferase, Cobalt-precorrin-4 Transmethylase, Domain 2"/>
    <property type="match status" value="1"/>
</dbReference>
<dbReference type="PANTHER" id="PTHR47036">
    <property type="entry name" value="COBALT-FACTOR III C(17)-METHYLTRANSFERASE-RELATED"/>
    <property type="match status" value="1"/>
</dbReference>
<name>A0A926DN99_9FIRM</name>